<feature type="region of interest" description="Disordered" evidence="1">
    <location>
        <begin position="51"/>
        <end position="75"/>
    </location>
</feature>
<feature type="transmembrane region" description="Helical" evidence="2">
    <location>
        <begin position="23"/>
        <end position="44"/>
    </location>
</feature>
<evidence type="ECO:0000256" key="1">
    <source>
        <dbReference type="SAM" id="MobiDB-lite"/>
    </source>
</evidence>
<dbReference type="KEGG" id="gbr:Gbro_2248"/>
<reference evidence="5" key="1">
    <citation type="submission" date="2009-10" db="EMBL/GenBank/DDBJ databases">
        <title>The complete chromosome of Gordonia bronchialis DSM 43247.</title>
        <authorList>
            <consortium name="US DOE Joint Genome Institute (JGI-PGF)"/>
            <person name="Lucas S."/>
            <person name="Copeland A."/>
            <person name="Lapidus A."/>
            <person name="Glavina del Rio T."/>
            <person name="Dalin E."/>
            <person name="Tice H."/>
            <person name="Bruce D."/>
            <person name="Goodwin L."/>
            <person name="Pitluck S."/>
            <person name="Kyrpides N."/>
            <person name="Mavromatis K."/>
            <person name="Ivanova N."/>
            <person name="Ovchinnikova G."/>
            <person name="Saunders E."/>
            <person name="Brettin T."/>
            <person name="Detter J.C."/>
            <person name="Han C."/>
            <person name="Larimer F."/>
            <person name="Land M."/>
            <person name="Hauser L."/>
            <person name="Markowitz V."/>
            <person name="Cheng J.-F."/>
            <person name="Hugenholtz P."/>
            <person name="Woyke T."/>
            <person name="Wu D."/>
            <person name="Jando M."/>
            <person name="Schneider S."/>
            <person name="Goeker M."/>
            <person name="Klenk H.-P."/>
            <person name="Eisen J.A."/>
        </authorList>
    </citation>
    <scope>NUCLEOTIDE SEQUENCE [LARGE SCALE GENOMIC DNA]</scope>
    <source>
        <strain evidence="5">ATCC 25592 / DSM 43247 / BCRC 13721 / JCM 3198 / KCTC 3076 / NBRC 16047 / NCTC 10667</strain>
    </source>
</reference>
<accession>D0LBT2</accession>
<dbReference type="Proteomes" id="UP000001219">
    <property type="component" value="Chromosome"/>
</dbReference>
<reference evidence="4 5" key="2">
    <citation type="journal article" date="2010" name="Stand. Genomic Sci.">
        <title>Complete genome sequence of Gordonia bronchialis type strain (3410).</title>
        <authorList>
            <person name="Ivanova N."/>
            <person name="Sikorski J."/>
            <person name="Jando M."/>
            <person name="Lapidus A."/>
            <person name="Nolan M."/>
            <person name="Lucas S."/>
            <person name="Del Rio T.G."/>
            <person name="Tice H."/>
            <person name="Copeland A."/>
            <person name="Cheng J.F."/>
            <person name="Chen F."/>
            <person name="Bruce D."/>
            <person name="Goodwin L."/>
            <person name="Pitluck S."/>
            <person name="Mavromatis K."/>
            <person name="Ovchinnikova G."/>
            <person name="Pati A."/>
            <person name="Chen A."/>
            <person name="Palaniappan K."/>
            <person name="Land M."/>
            <person name="Hauser L."/>
            <person name="Chang Y.J."/>
            <person name="Jeffries C.D."/>
            <person name="Chain P."/>
            <person name="Saunders E."/>
            <person name="Han C."/>
            <person name="Detter J.C."/>
            <person name="Brettin T."/>
            <person name="Rohde M."/>
            <person name="Goker M."/>
            <person name="Bristow J."/>
            <person name="Eisen J.A."/>
            <person name="Markowitz V."/>
            <person name="Hugenholtz P."/>
            <person name="Klenk H.P."/>
            <person name="Kyrpides N.C."/>
        </authorList>
    </citation>
    <scope>NUCLEOTIDE SEQUENCE [LARGE SCALE GENOMIC DNA]</scope>
    <source>
        <strain evidence="5">ATCC 25592 / DSM 43247 / BCRC 13721 / JCM 3198 / KCTC 3076 / NBRC 16047 / NCTC 10667</strain>
    </source>
</reference>
<keyword evidence="5" id="KW-1185">Reference proteome</keyword>
<dbReference type="RefSeq" id="WP_012834051.1">
    <property type="nucleotide sequence ID" value="NC_013441.1"/>
</dbReference>
<dbReference type="EMBL" id="CP001802">
    <property type="protein sequence ID" value="ACY21496.1"/>
    <property type="molecule type" value="Genomic_DNA"/>
</dbReference>
<proteinExistence type="predicted"/>
<dbReference type="eggNOG" id="ENOG5032WRF">
    <property type="taxonomic scope" value="Bacteria"/>
</dbReference>
<evidence type="ECO:0000256" key="2">
    <source>
        <dbReference type="SAM" id="Phobius"/>
    </source>
</evidence>
<dbReference type="AlphaFoldDB" id="D0LBT2"/>
<dbReference type="STRING" id="526226.Gbro_2248"/>
<keyword evidence="2" id="KW-0472">Membrane</keyword>
<keyword evidence="2" id="KW-1133">Transmembrane helix</keyword>
<evidence type="ECO:0000313" key="4">
    <source>
        <dbReference type="EMBL" id="ACY21496.1"/>
    </source>
</evidence>
<sequence>MVSQITTGYPADENGRSYRRRRYAPAIIVTVVLVIVGVVVWVVALSDTQASSAPTDCNQPTPATSTPGETPAATPAAPVRLDAVARADMLEVSPAPLSTFQVRVLNASGERGVARSVADDLSGQGFNPAPDNPYGDDTVYPNRDLHCVAQIRFGPAGRAGAAAVWLAFPCAQLVNDNRRGTTVDVALGEYYKSSELSQDTLAALEVLRTADPKKPETGVDPALLKAVHSSTC</sequence>
<keyword evidence="2" id="KW-0812">Transmembrane</keyword>
<feature type="compositionally biased region" description="Low complexity" evidence="1">
    <location>
        <begin position="60"/>
        <end position="75"/>
    </location>
</feature>
<name>D0LBT2_GORB4</name>
<dbReference type="Gene3D" id="3.30.70.2390">
    <property type="match status" value="1"/>
</dbReference>
<dbReference type="OrthoDB" id="5194885at2"/>
<evidence type="ECO:0000313" key="5">
    <source>
        <dbReference type="Proteomes" id="UP000001219"/>
    </source>
</evidence>
<organism evidence="4 5">
    <name type="scientific">Gordonia bronchialis (strain ATCC 25592 / DSM 43247 / BCRC 13721 / JCM 3198 / KCTC 3076 / NBRC 16047 / NCTC 10667)</name>
    <name type="common">Rhodococcus bronchialis</name>
    <dbReference type="NCBI Taxonomy" id="526226"/>
    <lineage>
        <taxon>Bacteria</taxon>
        <taxon>Bacillati</taxon>
        <taxon>Actinomycetota</taxon>
        <taxon>Actinomycetes</taxon>
        <taxon>Mycobacteriales</taxon>
        <taxon>Gordoniaceae</taxon>
        <taxon>Gordonia</taxon>
    </lineage>
</organism>
<dbReference type="HOGENOM" id="CLU_104158_0_0_11"/>
<gene>
    <name evidence="4" type="ordered locus">Gbro_2248</name>
</gene>
<feature type="domain" description="LytR/CpsA/Psr regulator C-terminal" evidence="3">
    <location>
        <begin position="100"/>
        <end position="191"/>
    </location>
</feature>
<protein>
    <recommendedName>
        <fullName evidence="3">LytR/CpsA/Psr regulator C-terminal domain-containing protein</fullName>
    </recommendedName>
</protein>
<dbReference type="InterPro" id="IPR027381">
    <property type="entry name" value="LytR/CpsA/Psr_C"/>
</dbReference>
<evidence type="ECO:0000259" key="3">
    <source>
        <dbReference type="Pfam" id="PF13399"/>
    </source>
</evidence>
<dbReference type="Pfam" id="PF13399">
    <property type="entry name" value="LytR_C"/>
    <property type="match status" value="1"/>
</dbReference>
<dbReference type="NCBIfam" id="NF035953">
    <property type="entry name" value="integrity_Cei"/>
    <property type="match status" value="1"/>
</dbReference>